<proteinExistence type="inferred from homology"/>
<comment type="similarity">
    <text evidence="1">Belongs to the HipA Ser/Thr kinase family.</text>
</comment>
<dbReference type="Gene3D" id="1.10.1070.20">
    <property type="match status" value="1"/>
</dbReference>
<keyword evidence="3" id="KW-0418">Kinase</keyword>
<feature type="domain" description="HipA N-terminal subdomain 1" evidence="5">
    <location>
        <begin position="4"/>
        <end position="102"/>
    </location>
</feature>
<dbReference type="RefSeq" id="WP_187554410.1">
    <property type="nucleotide sequence ID" value="NZ_CP060716.1"/>
</dbReference>
<dbReference type="Pfam" id="PF07804">
    <property type="entry name" value="HipA_C"/>
    <property type="match status" value="1"/>
</dbReference>
<evidence type="ECO:0000256" key="1">
    <source>
        <dbReference type="ARBA" id="ARBA00010164"/>
    </source>
</evidence>
<evidence type="ECO:0000256" key="3">
    <source>
        <dbReference type="ARBA" id="ARBA00022777"/>
    </source>
</evidence>
<dbReference type="EMBL" id="CP060716">
    <property type="protein sequence ID" value="QNN61939.1"/>
    <property type="molecule type" value="Genomic_DNA"/>
</dbReference>
<keyword evidence="7" id="KW-1185">Reference proteome</keyword>
<dbReference type="KEGG" id="ldn:H9L06_06310"/>
<dbReference type="InterPro" id="IPR017508">
    <property type="entry name" value="HipA_N1"/>
</dbReference>
<evidence type="ECO:0000256" key="2">
    <source>
        <dbReference type="ARBA" id="ARBA00022679"/>
    </source>
</evidence>
<dbReference type="NCBIfam" id="TIGR03071">
    <property type="entry name" value="couple_hipA"/>
    <property type="match status" value="1"/>
</dbReference>
<reference evidence="6 7" key="1">
    <citation type="submission" date="2020-08" db="EMBL/GenBank/DDBJ databases">
        <title>Genome sequence of Leucobacter denitrificans KACC 14055T.</title>
        <authorList>
            <person name="Hyun D.-W."/>
            <person name="Bae J.-W."/>
        </authorList>
    </citation>
    <scope>NUCLEOTIDE SEQUENCE [LARGE SCALE GENOMIC DNA]</scope>
    <source>
        <strain evidence="6 7">KACC 14055</strain>
    </source>
</reference>
<dbReference type="Pfam" id="PF13657">
    <property type="entry name" value="Couple_hipA"/>
    <property type="match status" value="1"/>
</dbReference>
<name>A0A7G9S264_9MICO</name>
<dbReference type="PANTHER" id="PTHR37419:SF1">
    <property type="entry name" value="SERINE_THREONINE-PROTEIN KINASE TOXIN HIPA"/>
    <property type="match status" value="1"/>
</dbReference>
<dbReference type="InterPro" id="IPR052028">
    <property type="entry name" value="HipA_Ser/Thr_kinase"/>
</dbReference>
<dbReference type="GO" id="GO:0005829">
    <property type="term" value="C:cytosol"/>
    <property type="evidence" value="ECO:0007669"/>
    <property type="project" value="TreeGrafter"/>
</dbReference>
<dbReference type="PANTHER" id="PTHR37419">
    <property type="entry name" value="SERINE/THREONINE-PROTEIN KINASE TOXIN HIPA"/>
    <property type="match status" value="1"/>
</dbReference>
<dbReference type="CDD" id="cd17808">
    <property type="entry name" value="HipA_Ec_like"/>
    <property type="match status" value="1"/>
</dbReference>
<dbReference type="InterPro" id="IPR012893">
    <property type="entry name" value="HipA-like_C"/>
</dbReference>
<evidence type="ECO:0000313" key="7">
    <source>
        <dbReference type="Proteomes" id="UP000515934"/>
    </source>
</evidence>
<dbReference type="AlphaFoldDB" id="A0A7G9S264"/>
<protein>
    <submittedName>
        <fullName evidence="6">Type II toxin-antitoxin system HipA family toxin</fullName>
    </submittedName>
</protein>
<evidence type="ECO:0000313" key="6">
    <source>
        <dbReference type="EMBL" id="QNN61939.1"/>
    </source>
</evidence>
<sequence length="430" mass="47068">MIELDAYLDGALIGRVVQSSGGSTEFTYDDEYLANHHTPLSLSMPMERARHGNKPVRAFLAGLLPDSEGRLKAIASQHQVNWKNPVALLQYMGSDAAGAVQLLPSGAESSDAAIRQGDVTLHDDDEFAEMIAEIIRNKETWAASKRGGKWSLPGAQPKVALHKTAQGNWATPNDSTPTTHILKPSVPPYSDHHINEFMTMTAARHLGLNVARDEVIRTVAGDHVFVSQRYDRELRDGTWRRLHQEDLCQAMSVMPDQKYQTDGGPSVKQIARLLRGSVDIANRQSTLRSFFKSLVFNVAMQGTDAHAKNYSLLLNNKEVKLAPLYDLGSHAAYPSATGSPLELAMSIDGKYRIDAVGVEQLVNVAKSLDIDELEARELTDAIFSKTAEAFSTAGDEARQLPGLDDEGSRKFIDSLVDAIASYSAARGWIT</sequence>
<gene>
    <name evidence="6" type="ORF">H9L06_06310</name>
</gene>
<dbReference type="GO" id="GO:0004674">
    <property type="term" value="F:protein serine/threonine kinase activity"/>
    <property type="evidence" value="ECO:0007669"/>
    <property type="project" value="TreeGrafter"/>
</dbReference>
<evidence type="ECO:0000259" key="5">
    <source>
        <dbReference type="Pfam" id="PF13657"/>
    </source>
</evidence>
<evidence type="ECO:0000259" key="4">
    <source>
        <dbReference type="Pfam" id="PF07804"/>
    </source>
</evidence>
<dbReference type="Proteomes" id="UP000515934">
    <property type="component" value="Chromosome"/>
</dbReference>
<feature type="domain" description="HipA-like C-terminal" evidence="4">
    <location>
        <begin position="150"/>
        <end position="387"/>
    </location>
</feature>
<organism evidence="6 7">
    <name type="scientific">Leucobacter denitrificans</name>
    <dbReference type="NCBI Taxonomy" id="683042"/>
    <lineage>
        <taxon>Bacteria</taxon>
        <taxon>Bacillati</taxon>
        <taxon>Actinomycetota</taxon>
        <taxon>Actinomycetes</taxon>
        <taxon>Micrococcales</taxon>
        <taxon>Microbacteriaceae</taxon>
        <taxon>Leucobacter</taxon>
    </lineage>
</organism>
<accession>A0A7G9S264</accession>
<keyword evidence="2" id="KW-0808">Transferase</keyword>